<dbReference type="Proteomes" id="UP001178508">
    <property type="component" value="Chromosome 2"/>
</dbReference>
<keyword evidence="1" id="KW-0812">Transmembrane</keyword>
<keyword evidence="1" id="KW-0472">Membrane</keyword>
<reference evidence="2" key="1">
    <citation type="submission" date="2023-08" db="EMBL/GenBank/DDBJ databases">
        <authorList>
            <person name="Alioto T."/>
            <person name="Alioto T."/>
            <person name="Gomez Garrido J."/>
        </authorList>
    </citation>
    <scope>NUCLEOTIDE SEQUENCE</scope>
</reference>
<evidence type="ECO:0000313" key="2">
    <source>
        <dbReference type="EMBL" id="CAJ1051241.1"/>
    </source>
</evidence>
<dbReference type="AlphaFoldDB" id="A0AAV1ERR0"/>
<accession>A0AAV1ERR0</accession>
<feature type="transmembrane region" description="Helical" evidence="1">
    <location>
        <begin position="20"/>
        <end position="43"/>
    </location>
</feature>
<keyword evidence="1" id="KW-1133">Transmembrane helix</keyword>
<gene>
    <name evidence="2" type="ORF">XNOV1_A034454</name>
</gene>
<dbReference type="EMBL" id="OY660865">
    <property type="protein sequence ID" value="CAJ1051241.1"/>
    <property type="molecule type" value="Genomic_DNA"/>
</dbReference>
<sequence length="126" mass="14771">MVVPLERKVSWNLNIFSGYMWLLISLIVLLMCLQSSVSLYQLLKRLQDANKGSLESLGLPHVDLKKLEHLMDESWKDKKMEGLLIKHVKECLHSLGLTEQEFEELMRKKAHMSEDEAIEWLKQHNN</sequence>
<organism evidence="2 3">
    <name type="scientific">Xyrichtys novacula</name>
    <name type="common">Pearly razorfish</name>
    <name type="synonym">Hemipteronotus novacula</name>
    <dbReference type="NCBI Taxonomy" id="13765"/>
    <lineage>
        <taxon>Eukaryota</taxon>
        <taxon>Metazoa</taxon>
        <taxon>Chordata</taxon>
        <taxon>Craniata</taxon>
        <taxon>Vertebrata</taxon>
        <taxon>Euteleostomi</taxon>
        <taxon>Actinopterygii</taxon>
        <taxon>Neopterygii</taxon>
        <taxon>Teleostei</taxon>
        <taxon>Neoteleostei</taxon>
        <taxon>Acanthomorphata</taxon>
        <taxon>Eupercaria</taxon>
        <taxon>Labriformes</taxon>
        <taxon>Labridae</taxon>
        <taxon>Xyrichtys</taxon>
    </lineage>
</organism>
<keyword evidence="3" id="KW-1185">Reference proteome</keyword>
<name>A0AAV1ERR0_XYRNO</name>
<evidence type="ECO:0000256" key="1">
    <source>
        <dbReference type="SAM" id="Phobius"/>
    </source>
</evidence>
<evidence type="ECO:0000313" key="3">
    <source>
        <dbReference type="Proteomes" id="UP001178508"/>
    </source>
</evidence>
<proteinExistence type="predicted"/>
<protein>
    <submittedName>
        <fullName evidence="2">Uncharacterized protein</fullName>
    </submittedName>
</protein>